<dbReference type="PANTHER" id="PTHR35807">
    <property type="entry name" value="TRANSCRIPTIONAL REGULATOR REDD-RELATED"/>
    <property type="match status" value="1"/>
</dbReference>
<dbReference type="GO" id="GO:0000160">
    <property type="term" value="P:phosphorelay signal transduction system"/>
    <property type="evidence" value="ECO:0007669"/>
    <property type="project" value="InterPro"/>
</dbReference>
<dbReference type="InterPro" id="IPR003593">
    <property type="entry name" value="AAA+_ATPase"/>
</dbReference>
<dbReference type="PRINTS" id="PR00364">
    <property type="entry name" value="DISEASERSIST"/>
</dbReference>
<evidence type="ECO:0000256" key="2">
    <source>
        <dbReference type="ARBA" id="ARBA00023015"/>
    </source>
</evidence>
<accession>A0A1I5V4B7</accession>
<dbReference type="InterPro" id="IPR005158">
    <property type="entry name" value="BTAD"/>
</dbReference>
<dbReference type="Pfam" id="PF00486">
    <property type="entry name" value="Trans_reg_C"/>
    <property type="match status" value="1"/>
</dbReference>
<protein>
    <submittedName>
        <fullName evidence="8">DNA-binding transcriptional activator of the SARP family</fullName>
    </submittedName>
</protein>
<feature type="repeat" description="TPR" evidence="5">
    <location>
        <begin position="804"/>
        <end position="837"/>
    </location>
</feature>
<dbReference type="Pfam" id="PF13424">
    <property type="entry name" value="TPR_12"/>
    <property type="match status" value="1"/>
</dbReference>
<keyword evidence="5" id="KW-0802">TPR repeat</keyword>
<dbReference type="PROSITE" id="PS51755">
    <property type="entry name" value="OMPR_PHOB"/>
    <property type="match status" value="1"/>
</dbReference>
<dbReference type="InterPro" id="IPR016032">
    <property type="entry name" value="Sig_transdc_resp-reg_C-effctor"/>
</dbReference>
<dbReference type="GO" id="GO:0006355">
    <property type="term" value="P:regulation of DNA-templated transcription"/>
    <property type="evidence" value="ECO:0007669"/>
    <property type="project" value="InterPro"/>
</dbReference>
<dbReference type="InterPro" id="IPR011990">
    <property type="entry name" value="TPR-like_helical_dom_sf"/>
</dbReference>
<dbReference type="Gene3D" id="3.40.50.300">
    <property type="entry name" value="P-loop containing nucleotide triphosphate hydrolases"/>
    <property type="match status" value="1"/>
</dbReference>
<dbReference type="SMART" id="SM01043">
    <property type="entry name" value="BTAD"/>
    <property type="match status" value="1"/>
</dbReference>
<dbReference type="GO" id="GO:0043531">
    <property type="term" value="F:ADP binding"/>
    <property type="evidence" value="ECO:0007669"/>
    <property type="project" value="InterPro"/>
</dbReference>
<dbReference type="Gene3D" id="1.25.40.10">
    <property type="entry name" value="Tetratricopeptide repeat domain"/>
    <property type="match status" value="2"/>
</dbReference>
<organism evidence="8 9">
    <name type="scientific">Amycolatopsis arida</name>
    <dbReference type="NCBI Taxonomy" id="587909"/>
    <lineage>
        <taxon>Bacteria</taxon>
        <taxon>Bacillati</taxon>
        <taxon>Actinomycetota</taxon>
        <taxon>Actinomycetes</taxon>
        <taxon>Pseudonocardiales</taxon>
        <taxon>Pseudonocardiaceae</taxon>
        <taxon>Amycolatopsis</taxon>
    </lineage>
</organism>
<evidence type="ECO:0000313" key="9">
    <source>
        <dbReference type="Proteomes" id="UP000198727"/>
    </source>
</evidence>
<dbReference type="SMART" id="SM00862">
    <property type="entry name" value="Trans_reg_C"/>
    <property type="match status" value="1"/>
</dbReference>
<dbReference type="InterPro" id="IPR001867">
    <property type="entry name" value="OmpR/PhoB-type_DNA-bd"/>
</dbReference>
<dbReference type="PROSITE" id="PS50005">
    <property type="entry name" value="TPR"/>
    <property type="match status" value="1"/>
</dbReference>
<dbReference type="CDD" id="cd15831">
    <property type="entry name" value="BTAD"/>
    <property type="match status" value="1"/>
</dbReference>
<evidence type="ECO:0000313" key="8">
    <source>
        <dbReference type="EMBL" id="SFQ02300.1"/>
    </source>
</evidence>
<dbReference type="GO" id="GO:0003677">
    <property type="term" value="F:DNA binding"/>
    <property type="evidence" value="ECO:0007669"/>
    <property type="project" value="UniProtKB-UniRule"/>
</dbReference>
<evidence type="ECO:0000259" key="7">
    <source>
        <dbReference type="PROSITE" id="PS51755"/>
    </source>
</evidence>
<keyword evidence="4" id="KW-0804">Transcription</keyword>
<comment type="similarity">
    <text evidence="1">Belongs to the AfsR/DnrI/RedD regulatory family.</text>
</comment>
<dbReference type="InterPro" id="IPR051677">
    <property type="entry name" value="AfsR-DnrI-RedD_regulator"/>
</dbReference>
<evidence type="ECO:0000256" key="3">
    <source>
        <dbReference type="ARBA" id="ARBA00023125"/>
    </source>
</evidence>
<dbReference type="RefSeq" id="WP_166677758.1">
    <property type="nucleotide sequence ID" value="NZ_FOWW01000004.1"/>
</dbReference>
<dbReference type="STRING" id="587909.SAMN05421810_104227"/>
<dbReference type="EMBL" id="FOWW01000004">
    <property type="protein sequence ID" value="SFQ02300.1"/>
    <property type="molecule type" value="Genomic_DNA"/>
</dbReference>
<dbReference type="AlphaFoldDB" id="A0A1I5V4B7"/>
<proteinExistence type="inferred from homology"/>
<keyword evidence="2" id="KW-0805">Transcription regulation</keyword>
<dbReference type="SUPFAM" id="SSF52540">
    <property type="entry name" value="P-loop containing nucleoside triphosphate hydrolases"/>
    <property type="match status" value="1"/>
</dbReference>
<feature type="DNA-binding region" description="OmpR/PhoB-type" evidence="6">
    <location>
        <begin position="1"/>
        <end position="96"/>
    </location>
</feature>
<dbReference type="InterPro" id="IPR027417">
    <property type="entry name" value="P-loop_NTPase"/>
</dbReference>
<dbReference type="Proteomes" id="UP000198727">
    <property type="component" value="Unassembled WGS sequence"/>
</dbReference>
<dbReference type="SUPFAM" id="SSF48452">
    <property type="entry name" value="TPR-like"/>
    <property type="match status" value="2"/>
</dbReference>
<evidence type="ECO:0000256" key="5">
    <source>
        <dbReference type="PROSITE-ProRule" id="PRU00339"/>
    </source>
</evidence>
<gene>
    <name evidence="8" type="ORF">SAMN05421810_104227</name>
</gene>
<dbReference type="Gene3D" id="1.10.10.10">
    <property type="entry name" value="Winged helix-like DNA-binding domain superfamily/Winged helix DNA-binding domain"/>
    <property type="match status" value="1"/>
</dbReference>
<keyword evidence="9" id="KW-1185">Reference proteome</keyword>
<dbReference type="Pfam" id="PF03704">
    <property type="entry name" value="BTAD"/>
    <property type="match status" value="1"/>
</dbReference>
<dbReference type="InterPro" id="IPR036388">
    <property type="entry name" value="WH-like_DNA-bd_sf"/>
</dbReference>
<sequence length="964" mass="103012">MAGLRFGVLGPITGWRGGDEVGFGAAKRSRVLAALLLHANRRVGREAIIDVVWGTDAPRSGVNLVQKYVGDLRRTLQQMESTGLLESTGTSYQLRLAPEQLDSWTFSRTVAQARAANAAGDLAAARRGLDAALRLWRGPAYDGIDAEPMVVERARLEESRMAAVEELMEIELQVGDHASVVAELSRLTREHPLRERLRELQMLGLYRAGRQAEALAVFADTRRLLADELGVDPGPGLRLMHERIVRADTALDVPTAPERHLDPVAVEPAAVAPPVYQLPRDVPDFTGRVIEHEALVGMLRDARCPPVVVAGAPGVGKSTLAVRAAHTVAAEFPGGQLYLNLAGTSGAPRDPAAMLAELLRALGVRGAAIPAGLDERAALYRSRVAGRAMLILLDDAADAAQVRPLLPGTAGCAVLITSRHRLADLSGARSLDLDVFGADEARQLLATVVGADRVAGEPEQADAIVRFCGFLPLAIRIAAGKLAGRPGWSLGVLRDRLADRSRRIGELRVGGASVRASFEVSVRMLADPARQAFRWLGLLGAQTFPGWVAGPLLDRPHADEVLDELLDANLLTAVGTDIAGQPRYRLHDLLRDYAMKAADGDPLDARRAAVGRVLGAWLHLAERAKEGLPPSVVGPPPGRAPRFPLGPDARRLLADPLAWFDAERVALLGAVELAVDWGLDELAWELASALVPYHDHRSLHDDWQHGHSLALRAVASAGNRRGEAALLRGLGQVQLYRDDYDRAVRALRRSRRLYREVGDPHGEAAALAGLATVHRLTGRYDDALASAGAALDLMAGVEGHPGEAQIRNGVGMVLLARGRLDEASPWFAEALRLAEASGDRHREATVLRNLSGLHERRGDVGTALRDLGRALTVFERLQDERCAAFTLLRVAEVRAAAGDGTRAVPAVERALAVFRRVGNLAEIAACARLLDRLRSGVAALPVGAQRGGAPGAVTGSPAPHAAVS</sequence>
<feature type="domain" description="OmpR/PhoB-type" evidence="7">
    <location>
        <begin position="1"/>
        <end position="96"/>
    </location>
</feature>
<dbReference type="PANTHER" id="PTHR35807:SF1">
    <property type="entry name" value="TRANSCRIPTIONAL REGULATOR REDD"/>
    <property type="match status" value="1"/>
</dbReference>
<dbReference type="SMART" id="SM00028">
    <property type="entry name" value="TPR"/>
    <property type="match status" value="5"/>
</dbReference>
<dbReference type="InterPro" id="IPR019734">
    <property type="entry name" value="TPR_rpt"/>
</dbReference>
<keyword evidence="3 6" id="KW-0238">DNA-binding</keyword>
<dbReference type="SUPFAM" id="SSF46894">
    <property type="entry name" value="C-terminal effector domain of the bipartite response regulators"/>
    <property type="match status" value="1"/>
</dbReference>
<name>A0A1I5V4B7_9PSEU</name>
<evidence type="ECO:0000256" key="4">
    <source>
        <dbReference type="ARBA" id="ARBA00023163"/>
    </source>
</evidence>
<reference evidence="9" key="1">
    <citation type="submission" date="2016-10" db="EMBL/GenBank/DDBJ databases">
        <authorList>
            <person name="Varghese N."/>
            <person name="Submissions S."/>
        </authorList>
    </citation>
    <scope>NUCLEOTIDE SEQUENCE [LARGE SCALE GENOMIC DNA]</scope>
    <source>
        <strain evidence="9">CGMCC 4.5579</strain>
    </source>
</reference>
<evidence type="ECO:0000256" key="1">
    <source>
        <dbReference type="ARBA" id="ARBA00005820"/>
    </source>
</evidence>
<dbReference type="SMART" id="SM00382">
    <property type="entry name" value="AAA"/>
    <property type="match status" value="1"/>
</dbReference>
<evidence type="ECO:0000256" key="6">
    <source>
        <dbReference type="PROSITE-ProRule" id="PRU01091"/>
    </source>
</evidence>